<dbReference type="Pfam" id="PF00270">
    <property type="entry name" value="DEAD"/>
    <property type="match status" value="1"/>
</dbReference>
<dbReference type="Pfam" id="PF00271">
    <property type="entry name" value="Helicase_C"/>
    <property type="match status" value="1"/>
</dbReference>
<dbReference type="EC" id="3.6.4.13" evidence="1"/>
<evidence type="ECO:0000256" key="11">
    <source>
        <dbReference type="RuleBase" id="RU000492"/>
    </source>
</evidence>
<evidence type="ECO:0000256" key="1">
    <source>
        <dbReference type="ARBA" id="ARBA00012552"/>
    </source>
</evidence>
<comment type="similarity">
    <text evidence="7 11">Belongs to the DEAD box helicase family.</text>
</comment>
<evidence type="ECO:0000256" key="7">
    <source>
        <dbReference type="ARBA" id="ARBA00038437"/>
    </source>
</evidence>
<reference evidence="16 17" key="1">
    <citation type="submission" date="2017-12" db="EMBL/GenBank/DDBJ databases">
        <authorList>
            <person name="Paulsen S."/>
            <person name="Gram L.K."/>
        </authorList>
    </citation>
    <scope>NUCLEOTIDE SEQUENCE [LARGE SCALE GENOMIC DNA]</scope>
    <source>
        <strain evidence="16 17">S1189</strain>
    </source>
</reference>
<dbReference type="GO" id="GO:0016787">
    <property type="term" value="F:hydrolase activity"/>
    <property type="evidence" value="ECO:0007669"/>
    <property type="project" value="UniProtKB-KW"/>
</dbReference>
<evidence type="ECO:0000256" key="9">
    <source>
        <dbReference type="ARBA" id="ARBA00074363"/>
    </source>
</evidence>
<dbReference type="InterPro" id="IPR000629">
    <property type="entry name" value="RNA-helicase_DEAD-box_CS"/>
</dbReference>
<feature type="region of interest" description="Disordered" evidence="12">
    <location>
        <begin position="380"/>
        <end position="409"/>
    </location>
</feature>
<evidence type="ECO:0000256" key="8">
    <source>
        <dbReference type="ARBA" id="ARBA00047984"/>
    </source>
</evidence>
<evidence type="ECO:0000256" key="12">
    <source>
        <dbReference type="SAM" id="MobiDB-lite"/>
    </source>
</evidence>
<reference evidence="17" key="2">
    <citation type="submission" date="2019-06" db="EMBL/GenBank/DDBJ databases">
        <title>Co-occurence of chitin degradation, pigmentation and bioactivity in marine Pseudoalteromonas.</title>
        <authorList>
            <person name="Sonnenschein E.C."/>
            <person name="Bech P.K."/>
        </authorList>
    </citation>
    <scope>NUCLEOTIDE SEQUENCE [LARGE SCALE GENOMIC DNA]</scope>
    <source>
        <strain evidence="17">S1189</strain>
    </source>
</reference>
<dbReference type="InterPro" id="IPR050079">
    <property type="entry name" value="DEAD_box_RNA_helicase"/>
</dbReference>
<dbReference type="PROSITE" id="PS51192">
    <property type="entry name" value="HELICASE_ATP_BIND_1"/>
    <property type="match status" value="1"/>
</dbReference>
<dbReference type="GO" id="GO:0003676">
    <property type="term" value="F:nucleic acid binding"/>
    <property type="evidence" value="ECO:0007669"/>
    <property type="project" value="InterPro"/>
</dbReference>
<dbReference type="PROSITE" id="PS00039">
    <property type="entry name" value="DEAD_ATP_HELICASE"/>
    <property type="match status" value="1"/>
</dbReference>
<dbReference type="FunFam" id="3.40.50.300:FF:000108">
    <property type="entry name" value="ATP-dependent RNA helicase RhlE"/>
    <property type="match status" value="1"/>
</dbReference>
<dbReference type="PROSITE" id="PS51195">
    <property type="entry name" value="Q_MOTIF"/>
    <property type="match status" value="1"/>
</dbReference>
<evidence type="ECO:0000256" key="5">
    <source>
        <dbReference type="ARBA" id="ARBA00022806"/>
    </source>
</evidence>
<dbReference type="GO" id="GO:0003724">
    <property type="term" value="F:RNA helicase activity"/>
    <property type="evidence" value="ECO:0007669"/>
    <property type="project" value="UniProtKB-EC"/>
</dbReference>
<evidence type="ECO:0000313" key="17">
    <source>
        <dbReference type="Proteomes" id="UP000307362"/>
    </source>
</evidence>
<dbReference type="SUPFAM" id="SSF52540">
    <property type="entry name" value="P-loop containing nucleoside triphosphate hydrolases"/>
    <property type="match status" value="1"/>
</dbReference>
<dbReference type="Proteomes" id="UP000307362">
    <property type="component" value="Unassembled WGS sequence"/>
</dbReference>
<dbReference type="GO" id="GO:0042255">
    <property type="term" value="P:ribosome assembly"/>
    <property type="evidence" value="ECO:0007669"/>
    <property type="project" value="UniProtKB-ARBA"/>
</dbReference>
<feature type="compositionally biased region" description="Basic and acidic residues" evidence="12">
    <location>
        <begin position="380"/>
        <end position="399"/>
    </location>
</feature>
<dbReference type="EMBL" id="PNCM01000015">
    <property type="protein sequence ID" value="TMP81481.1"/>
    <property type="molecule type" value="Genomic_DNA"/>
</dbReference>
<evidence type="ECO:0000259" key="14">
    <source>
        <dbReference type="PROSITE" id="PS51194"/>
    </source>
</evidence>
<dbReference type="RefSeq" id="WP_138567148.1">
    <property type="nucleotide sequence ID" value="NZ_PNCM01000015.1"/>
</dbReference>
<dbReference type="InterPro" id="IPR027417">
    <property type="entry name" value="P-loop_NTPase"/>
</dbReference>
<dbReference type="OrthoDB" id="9808889at2"/>
<keyword evidence="6 11" id="KW-0067">ATP-binding</keyword>
<evidence type="ECO:0000256" key="4">
    <source>
        <dbReference type="ARBA" id="ARBA00022801"/>
    </source>
</evidence>
<evidence type="ECO:0000313" key="16">
    <source>
        <dbReference type="EMBL" id="TMP81481.1"/>
    </source>
</evidence>
<dbReference type="InterPro" id="IPR044742">
    <property type="entry name" value="DEAD/DEAH_RhlB"/>
</dbReference>
<dbReference type="GO" id="GO:0005829">
    <property type="term" value="C:cytosol"/>
    <property type="evidence" value="ECO:0007669"/>
    <property type="project" value="TreeGrafter"/>
</dbReference>
<dbReference type="PROSITE" id="PS51194">
    <property type="entry name" value="HELICASE_CTER"/>
    <property type="match status" value="1"/>
</dbReference>
<accession>A0A5S3YVE9</accession>
<dbReference type="InterPro" id="IPR014014">
    <property type="entry name" value="RNA_helicase_DEAD_Q_motif"/>
</dbReference>
<dbReference type="CDD" id="cd00268">
    <property type="entry name" value="DEADc"/>
    <property type="match status" value="1"/>
</dbReference>
<dbReference type="GO" id="GO:0005524">
    <property type="term" value="F:ATP binding"/>
    <property type="evidence" value="ECO:0007669"/>
    <property type="project" value="UniProtKB-KW"/>
</dbReference>
<dbReference type="PANTHER" id="PTHR47959">
    <property type="entry name" value="ATP-DEPENDENT RNA HELICASE RHLE-RELATED"/>
    <property type="match status" value="1"/>
</dbReference>
<dbReference type="GO" id="GO:0009266">
    <property type="term" value="P:response to temperature stimulus"/>
    <property type="evidence" value="ECO:0007669"/>
    <property type="project" value="UniProtKB-ARBA"/>
</dbReference>
<gene>
    <name evidence="16" type="ORF">CWB73_07865</name>
</gene>
<dbReference type="AlphaFoldDB" id="A0A5S3YVE9"/>
<dbReference type="CDD" id="cd18787">
    <property type="entry name" value="SF2_C_DEAD"/>
    <property type="match status" value="1"/>
</dbReference>
<evidence type="ECO:0000256" key="3">
    <source>
        <dbReference type="ARBA" id="ARBA00022741"/>
    </source>
</evidence>
<dbReference type="SMART" id="SM00490">
    <property type="entry name" value="HELICc"/>
    <property type="match status" value="1"/>
</dbReference>
<dbReference type="Gene3D" id="3.40.50.300">
    <property type="entry name" value="P-loop containing nucleotide triphosphate hydrolases"/>
    <property type="match status" value="2"/>
</dbReference>
<evidence type="ECO:0000259" key="13">
    <source>
        <dbReference type="PROSITE" id="PS51192"/>
    </source>
</evidence>
<feature type="domain" description="Helicase ATP-binding" evidence="13">
    <location>
        <begin position="32"/>
        <end position="205"/>
    </location>
</feature>
<comment type="catalytic activity">
    <reaction evidence="8">
        <text>ATP + H2O = ADP + phosphate + H(+)</text>
        <dbReference type="Rhea" id="RHEA:13065"/>
        <dbReference type="ChEBI" id="CHEBI:15377"/>
        <dbReference type="ChEBI" id="CHEBI:15378"/>
        <dbReference type="ChEBI" id="CHEBI:30616"/>
        <dbReference type="ChEBI" id="CHEBI:43474"/>
        <dbReference type="ChEBI" id="CHEBI:456216"/>
        <dbReference type="EC" id="3.6.4.13"/>
    </reaction>
</comment>
<dbReference type="InterPro" id="IPR011545">
    <property type="entry name" value="DEAD/DEAH_box_helicase_dom"/>
</dbReference>
<dbReference type="InterPro" id="IPR001650">
    <property type="entry name" value="Helicase_C-like"/>
</dbReference>
<protein>
    <recommendedName>
        <fullName evidence="9">DEAD-box ATP-dependent RNA helicase RhpA</fullName>
        <ecNumber evidence="1">3.6.4.13</ecNumber>
    </recommendedName>
</protein>
<evidence type="ECO:0000259" key="15">
    <source>
        <dbReference type="PROSITE" id="PS51195"/>
    </source>
</evidence>
<proteinExistence type="inferred from homology"/>
<evidence type="ECO:0000256" key="10">
    <source>
        <dbReference type="PROSITE-ProRule" id="PRU00552"/>
    </source>
</evidence>
<keyword evidence="3 11" id="KW-0547">Nucleotide-binding</keyword>
<keyword evidence="5 11" id="KW-0347">Helicase</keyword>
<dbReference type="SMART" id="SM00487">
    <property type="entry name" value="DEXDc"/>
    <property type="match status" value="1"/>
</dbReference>
<evidence type="ECO:0000256" key="2">
    <source>
        <dbReference type="ARBA" id="ARBA00022490"/>
    </source>
</evidence>
<feature type="compositionally biased region" description="Basic residues" evidence="12">
    <location>
        <begin position="400"/>
        <end position="409"/>
    </location>
</feature>
<feature type="domain" description="Helicase C-terminal" evidence="14">
    <location>
        <begin position="216"/>
        <end position="381"/>
    </location>
</feature>
<dbReference type="InterPro" id="IPR014001">
    <property type="entry name" value="Helicase_ATP-bd"/>
</dbReference>
<organism evidence="16 17">
    <name type="scientific">Pseudoalteromonas phenolica</name>
    <dbReference type="NCBI Taxonomy" id="161398"/>
    <lineage>
        <taxon>Bacteria</taxon>
        <taxon>Pseudomonadati</taxon>
        <taxon>Pseudomonadota</taxon>
        <taxon>Gammaproteobacteria</taxon>
        <taxon>Alteromonadales</taxon>
        <taxon>Pseudoalteromonadaceae</taxon>
        <taxon>Pseudoalteromonas</taxon>
    </lineage>
</organism>
<dbReference type="PANTHER" id="PTHR47959:SF7">
    <property type="entry name" value="ATP-DEPENDENT RNA HELICASE DEAD BOX FAMILY"/>
    <property type="match status" value="1"/>
</dbReference>
<comment type="caution">
    <text evidence="16">The sequence shown here is derived from an EMBL/GenBank/DDBJ whole genome shotgun (WGS) entry which is preliminary data.</text>
</comment>
<feature type="short sequence motif" description="Q motif" evidence="10">
    <location>
        <begin position="1"/>
        <end position="29"/>
    </location>
</feature>
<feature type="domain" description="DEAD-box RNA helicase Q" evidence="15">
    <location>
        <begin position="1"/>
        <end position="29"/>
    </location>
</feature>
<keyword evidence="4 11" id="KW-0378">Hydrolase</keyword>
<sequence>MSFSSFSLAPAIHSALETLGFEKPTDIQSQTIPLALSGKDIIATAQTGTGKTAAFMLPILNNLLRDDTQLGQVRSLVLTPTRELAQQVAENTQQYAANTDLKVVCLYGGANIGPQEKRLKAGVDIVIATPGRLLDHLIKGTLSLSQLQHLVFDEADRMLDMGFIGEIKRIMRHVPDSRQTMLFSATLDESVEKLASRWLSDPKRVGIEQQNTTVEAIEQTFYAIDEEKKAAVIAYLIGKNNWQQVLVFTRTKAQADSLVKELIKDGLPSSAIHGDKSQGARDKGLTQFKEGKVRVLVATDVAARGIDISTLDYVINAQLPYVAEDYIHRIGRTGRAGRSGKAISLVSQDEQWLLEELEVLLDERLTPQWLSGFEPDLTREVKDNRKNTNKARKDRDKKRVLGQRQRRRR</sequence>
<name>A0A5S3YVE9_9GAMM</name>
<evidence type="ECO:0000256" key="6">
    <source>
        <dbReference type="ARBA" id="ARBA00022840"/>
    </source>
</evidence>
<keyword evidence="2" id="KW-0963">Cytoplasm</keyword>